<name>A0A6B3TKE9_9BACI</name>
<dbReference type="Pfam" id="PF13443">
    <property type="entry name" value="HTH_26"/>
    <property type="match status" value="1"/>
</dbReference>
<dbReference type="InterPro" id="IPR010982">
    <property type="entry name" value="Lambda_DNA-bd_dom_sf"/>
</dbReference>
<reference evidence="2" key="1">
    <citation type="submission" date="2020-02" db="EMBL/GenBank/DDBJ databases">
        <title>Bacillus sedimentmangrovi sp. nov., isolated from sediment of the mangrove ecosystem.</title>
        <authorList>
            <person name="Liu G."/>
        </authorList>
    </citation>
    <scope>NUCLEOTIDE SEQUENCE [LARGE SCALE GENOMIC DNA]</scope>
    <source>
        <strain evidence="2">SgZ-7</strain>
    </source>
</reference>
<dbReference type="SMART" id="SM00530">
    <property type="entry name" value="HTH_XRE"/>
    <property type="match status" value="1"/>
</dbReference>
<dbReference type="Proteomes" id="UP000481621">
    <property type="component" value="Unassembled WGS sequence"/>
</dbReference>
<keyword evidence="3" id="KW-1185">Reference proteome</keyword>
<dbReference type="GO" id="GO:0003677">
    <property type="term" value="F:DNA binding"/>
    <property type="evidence" value="ECO:0007669"/>
    <property type="project" value="InterPro"/>
</dbReference>
<dbReference type="AlphaFoldDB" id="A0A6B3TKE9"/>
<dbReference type="CDD" id="cd00093">
    <property type="entry name" value="HTH_XRE"/>
    <property type="match status" value="1"/>
</dbReference>
<evidence type="ECO:0000313" key="3">
    <source>
        <dbReference type="Proteomes" id="UP000481621"/>
    </source>
</evidence>
<evidence type="ECO:0000259" key="1">
    <source>
        <dbReference type="SMART" id="SM00530"/>
    </source>
</evidence>
<sequence length="79" mass="9401">MEMHQRIRNYIRSKGLKFNYVAEKLDINPNRFYRLMNGDSPMGIDEYEKICKGLEVDPGYFFNQYFLEIKNKVVGNKTA</sequence>
<dbReference type="EMBL" id="JAAIUV010000001">
    <property type="protein sequence ID" value="NEX77405.1"/>
    <property type="molecule type" value="Genomic_DNA"/>
</dbReference>
<comment type="caution">
    <text evidence="2">The sequence shown here is derived from an EMBL/GenBank/DDBJ whole genome shotgun (WGS) entry which is preliminary data.</text>
</comment>
<gene>
    <name evidence="2" type="ORF">G4Z05_00625</name>
</gene>
<accession>A0A6B3TKE9</accession>
<dbReference type="RefSeq" id="WP_163249953.1">
    <property type="nucleotide sequence ID" value="NZ_JAAIUV010000001.1"/>
</dbReference>
<dbReference type="SUPFAM" id="SSF47413">
    <property type="entry name" value="lambda repressor-like DNA-binding domains"/>
    <property type="match status" value="1"/>
</dbReference>
<evidence type="ECO:0000313" key="2">
    <source>
        <dbReference type="EMBL" id="NEX77405.1"/>
    </source>
</evidence>
<feature type="domain" description="HTH cro/C1-type" evidence="1">
    <location>
        <begin position="6"/>
        <end position="61"/>
    </location>
</feature>
<protein>
    <submittedName>
        <fullName evidence="2">Helix-turn-helix transcriptional regulator</fullName>
    </submittedName>
</protein>
<dbReference type="Gene3D" id="1.10.260.40">
    <property type="entry name" value="lambda repressor-like DNA-binding domains"/>
    <property type="match status" value="1"/>
</dbReference>
<dbReference type="InterPro" id="IPR001387">
    <property type="entry name" value="Cro/C1-type_HTH"/>
</dbReference>
<proteinExistence type="predicted"/>
<organism evidence="2 3">
    <name type="scientific">Neobacillus thermocopriae</name>
    <dbReference type="NCBI Taxonomy" id="1215031"/>
    <lineage>
        <taxon>Bacteria</taxon>
        <taxon>Bacillati</taxon>
        <taxon>Bacillota</taxon>
        <taxon>Bacilli</taxon>
        <taxon>Bacillales</taxon>
        <taxon>Bacillaceae</taxon>
        <taxon>Neobacillus</taxon>
    </lineage>
</organism>